<keyword evidence="1" id="KW-0812">Transmembrane</keyword>
<dbReference type="AlphaFoldDB" id="A0A6C0LK27"/>
<dbReference type="EMBL" id="MN740525">
    <property type="protein sequence ID" value="QHU31279.1"/>
    <property type="molecule type" value="Genomic_DNA"/>
</dbReference>
<evidence type="ECO:0000313" key="2">
    <source>
        <dbReference type="EMBL" id="QHU31279.1"/>
    </source>
</evidence>
<reference evidence="2" key="1">
    <citation type="journal article" date="2020" name="Nature">
        <title>Giant virus diversity and host interactions through global metagenomics.</title>
        <authorList>
            <person name="Schulz F."/>
            <person name="Roux S."/>
            <person name="Paez-Espino D."/>
            <person name="Jungbluth S."/>
            <person name="Walsh D.A."/>
            <person name="Denef V.J."/>
            <person name="McMahon K.D."/>
            <person name="Konstantinidis K.T."/>
            <person name="Eloe-Fadrosh E.A."/>
            <person name="Kyrpides N.C."/>
            <person name="Woyke T."/>
        </authorList>
    </citation>
    <scope>NUCLEOTIDE SEQUENCE</scope>
    <source>
        <strain evidence="2">GVMAG-M-3300027963-21</strain>
    </source>
</reference>
<accession>A0A6C0LK27</accession>
<feature type="transmembrane region" description="Helical" evidence="1">
    <location>
        <begin position="44"/>
        <end position="67"/>
    </location>
</feature>
<evidence type="ECO:0000256" key="1">
    <source>
        <dbReference type="SAM" id="Phobius"/>
    </source>
</evidence>
<keyword evidence="1" id="KW-0472">Membrane</keyword>
<sequence>MGAKSSKAAVVIDPSKANIYDTFSNYQDATATDDVAIDYMKEFWHIQAVITAFIIIYSVSFYTAVYLRRRRTKYSYK</sequence>
<name>A0A6C0LK27_9ZZZZ</name>
<proteinExistence type="predicted"/>
<keyword evidence="1" id="KW-1133">Transmembrane helix</keyword>
<protein>
    <submittedName>
        <fullName evidence="2">Uncharacterized protein</fullName>
    </submittedName>
</protein>
<organism evidence="2">
    <name type="scientific">viral metagenome</name>
    <dbReference type="NCBI Taxonomy" id="1070528"/>
    <lineage>
        <taxon>unclassified sequences</taxon>
        <taxon>metagenomes</taxon>
        <taxon>organismal metagenomes</taxon>
    </lineage>
</organism>